<comment type="caution">
    <text evidence="9">The sequence shown here is derived from an EMBL/GenBank/DDBJ whole genome shotgun (WGS) entry which is preliminary data.</text>
</comment>
<feature type="domain" description="RNA polymerase sigma factor 70 region 4 type 2" evidence="8">
    <location>
        <begin position="121"/>
        <end position="172"/>
    </location>
</feature>
<dbReference type="Pfam" id="PF04542">
    <property type="entry name" value="Sigma70_r2"/>
    <property type="match status" value="1"/>
</dbReference>
<protein>
    <recommendedName>
        <fullName evidence="6">RNA polymerase sigma factor</fullName>
    </recommendedName>
</protein>
<dbReference type="PANTHER" id="PTHR43133">
    <property type="entry name" value="RNA POLYMERASE ECF-TYPE SIGMA FACTO"/>
    <property type="match status" value="1"/>
</dbReference>
<dbReference type="OrthoDB" id="188761at2"/>
<gene>
    <name evidence="9" type="ORF">U473_09000</name>
</gene>
<dbReference type="InterPro" id="IPR007627">
    <property type="entry name" value="RNA_pol_sigma70_r2"/>
</dbReference>
<evidence type="ECO:0000256" key="1">
    <source>
        <dbReference type="ARBA" id="ARBA00010641"/>
    </source>
</evidence>
<feature type="domain" description="RNA polymerase sigma-70 region 2" evidence="7">
    <location>
        <begin position="20"/>
        <end position="84"/>
    </location>
</feature>
<dbReference type="Gene3D" id="1.10.1740.10">
    <property type="match status" value="1"/>
</dbReference>
<dbReference type="InterPro" id="IPR013325">
    <property type="entry name" value="RNA_pol_sigma_r2"/>
</dbReference>
<keyword evidence="3 6" id="KW-0731">Sigma factor</keyword>
<dbReference type="RefSeq" id="WP_068725466.1">
    <property type="nucleotide sequence ID" value="NZ_LSKU01000001.1"/>
</dbReference>
<dbReference type="Pfam" id="PF08281">
    <property type="entry name" value="Sigma70_r4_2"/>
    <property type="match status" value="1"/>
</dbReference>
<dbReference type="Gene3D" id="1.10.10.10">
    <property type="entry name" value="Winged helix-like DNA-binding domain superfamily/Winged helix DNA-binding domain"/>
    <property type="match status" value="1"/>
</dbReference>
<dbReference type="GO" id="GO:0006352">
    <property type="term" value="P:DNA-templated transcription initiation"/>
    <property type="evidence" value="ECO:0007669"/>
    <property type="project" value="InterPro"/>
</dbReference>
<dbReference type="SUPFAM" id="SSF88946">
    <property type="entry name" value="Sigma2 domain of RNA polymerase sigma factors"/>
    <property type="match status" value="1"/>
</dbReference>
<evidence type="ECO:0000259" key="8">
    <source>
        <dbReference type="Pfam" id="PF08281"/>
    </source>
</evidence>
<keyword evidence="4 6" id="KW-0238">DNA-binding</keyword>
<dbReference type="Proteomes" id="UP000070352">
    <property type="component" value="Unassembled WGS sequence"/>
</dbReference>
<dbReference type="InterPro" id="IPR013249">
    <property type="entry name" value="RNA_pol_sigma70_r4_t2"/>
</dbReference>
<dbReference type="GO" id="GO:0016987">
    <property type="term" value="F:sigma factor activity"/>
    <property type="evidence" value="ECO:0007669"/>
    <property type="project" value="UniProtKB-KW"/>
</dbReference>
<evidence type="ECO:0000259" key="7">
    <source>
        <dbReference type="Pfam" id="PF04542"/>
    </source>
</evidence>
<keyword evidence="2 6" id="KW-0805">Transcription regulation</keyword>
<dbReference type="NCBIfam" id="TIGR02937">
    <property type="entry name" value="sigma70-ECF"/>
    <property type="match status" value="1"/>
</dbReference>
<comment type="similarity">
    <text evidence="1 6">Belongs to the sigma-70 factor family. ECF subfamily.</text>
</comment>
<dbReference type="CDD" id="cd06171">
    <property type="entry name" value="Sigma70_r4"/>
    <property type="match status" value="1"/>
</dbReference>
<dbReference type="AlphaFoldDB" id="A0A135L5K7"/>
<dbReference type="InterPro" id="IPR013324">
    <property type="entry name" value="RNA_pol_sigma_r3/r4-like"/>
</dbReference>
<name>A0A135L5K7_9BACI</name>
<dbReference type="EMBL" id="LSKU01000001">
    <property type="protein sequence ID" value="KXG44123.1"/>
    <property type="molecule type" value="Genomic_DNA"/>
</dbReference>
<keyword evidence="10" id="KW-1185">Reference proteome</keyword>
<accession>A0A135L5K7</accession>
<evidence type="ECO:0000256" key="5">
    <source>
        <dbReference type="ARBA" id="ARBA00023163"/>
    </source>
</evidence>
<dbReference type="PROSITE" id="PS01063">
    <property type="entry name" value="SIGMA70_ECF"/>
    <property type="match status" value="1"/>
</dbReference>
<proteinExistence type="inferred from homology"/>
<dbReference type="InterPro" id="IPR036388">
    <property type="entry name" value="WH-like_DNA-bd_sf"/>
</dbReference>
<dbReference type="InterPro" id="IPR039425">
    <property type="entry name" value="RNA_pol_sigma-70-like"/>
</dbReference>
<evidence type="ECO:0000256" key="3">
    <source>
        <dbReference type="ARBA" id="ARBA00023082"/>
    </source>
</evidence>
<dbReference type="SUPFAM" id="SSF88659">
    <property type="entry name" value="Sigma3 and sigma4 domains of RNA polymerase sigma factors"/>
    <property type="match status" value="1"/>
</dbReference>
<organism evidence="9 10">
    <name type="scientific">Tepidibacillus decaturensis</name>
    <dbReference type="NCBI Taxonomy" id="1413211"/>
    <lineage>
        <taxon>Bacteria</taxon>
        <taxon>Bacillati</taxon>
        <taxon>Bacillota</taxon>
        <taxon>Bacilli</taxon>
        <taxon>Bacillales</taxon>
        <taxon>Bacillaceae</taxon>
        <taxon>Tepidibacillus</taxon>
    </lineage>
</organism>
<dbReference type="PANTHER" id="PTHR43133:SF51">
    <property type="entry name" value="RNA POLYMERASE SIGMA FACTOR"/>
    <property type="match status" value="1"/>
</dbReference>
<dbReference type="InterPro" id="IPR014284">
    <property type="entry name" value="RNA_pol_sigma-70_dom"/>
</dbReference>
<sequence>MAQEYFLNVKKNDPFKEEIFEKYYYKVYSTAYYITKDEFIAQDVTQETFIKAFNQFHTLKDLNKVGPWLGSITTRTAIDFLRKIKKWNDFTINDVYIDRNPSNPLISPVEKILEDQYLRKLIQEQASKLKPDYRELLILKYDYGLKDEEIAEKLHQSLGTVKSKIHRAKQKLIENVRKQMKGKGSELG</sequence>
<reference evidence="9 10" key="1">
    <citation type="submission" date="2016-02" db="EMBL/GenBank/DDBJ databases">
        <title>Draft Genome for Tepidibacillus decaturensis nov. sp. Strain Z9, an Anaerobic, Moderately Thermophilic and Heterotrophic Bacterium from Deep Subsurface of the Illinois Basin, USA.</title>
        <authorList>
            <person name="Dong Y."/>
            <person name="Chang J.Y."/>
            <person name="Sanford R."/>
            <person name="Fouke B.W."/>
        </authorList>
    </citation>
    <scope>NUCLEOTIDE SEQUENCE [LARGE SCALE GENOMIC DNA]</scope>
    <source>
        <strain evidence="9 10">Z9</strain>
    </source>
</reference>
<dbReference type="STRING" id="1413211.U473_09000"/>
<evidence type="ECO:0000313" key="9">
    <source>
        <dbReference type="EMBL" id="KXG44123.1"/>
    </source>
</evidence>
<dbReference type="GO" id="GO:0006950">
    <property type="term" value="P:response to stress"/>
    <property type="evidence" value="ECO:0007669"/>
    <property type="project" value="UniProtKB-ARBA"/>
</dbReference>
<evidence type="ECO:0000313" key="10">
    <source>
        <dbReference type="Proteomes" id="UP000070352"/>
    </source>
</evidence>
<keyword evidence="5 6" id="KW-0804">Transcription</keyword>
<dbReference type="GO" id="GO:0003677">
    <property type="term" value="F:DNA binding"/>
    <property type="evidence" value="ECO:0007669"/>
    <property type="project" value="UniProtKB-KW"/>
</dbReference>
<evidence type="ECO:0000256" key="4">
    <source>
        <dbReference type="ARBA" id="ARBA00023125"/>
    </source>
</evidence>
<evidence type="ECO:0000256" key="2">
    <source>
        <dbReference type="ARBA" id="ARBA00023015"/>
    </source>
</evidence>
<dbReference type="InterPro" id="IPR000838">
    <property type="entry name" value="RNA_pol_sigma70_ECF_CS"/>
</dbReference>
<evidence type="ECO:0000256" key="6">
    <source>
        <dbReference type="RuleBase" id="RU000716"/>
    </source>
</evidence>